<evidence type="ECO:0000313" key="2">
    <source>
        <dbReference type="EMBL" id="PSN91665.1"/>
    </source>
</evidence>
<keyword evidence="1" id="KW-1133">Transmembrane helix</keyword>
<reference evidence="2 3" key="1">
    <citation type="submission" date="2017-04" db="EMBL/GenBank/DDBJ databases">
        <title>Novel microbial lineages endemic to geothermal iron-oxide mats fill important gaps in the evolutionary history of Archaea.</title>
        <authorList>
            <person name="Jay Z.J."/>
            <person name="Beam J.P."/>
            <person name="Dlakic M."/>
            <person name="Rusch D.B."/>
            <person name="Kozubal M.A."/>
            <person name="Inskeep W.P."/>
        </authorList>
    </citation>
    <scope>NUCLEOTIDE SEQUENCE [LARGE SCALE GENOMIC DNA]</scope>
    <source>
        <strain evidence="2">ECH_B_SAG-M15</strain>
    </source>
</reference>
<comment type="caution">
    <text evidence="2">The sequence shown here is derived from an EMBL/GenBank/DDBJ whole genome shotgun (WGS) entry which is preliminary data.</text>
</comment>
<name>A0A2R6AZ48_9ARCH</name>
<feature type="transmembrane region" description="Helical" evidence="1">
    <location>
        <begin position="27"/>
        <end position="49"/>
    </location>
</feature>
<gene>
    <name evidence="2" type="ORF">B9Q08_02420</name>
</gene>
<proteinExistence type="predicted"/>
<protein>
    <submittedName>
        <fullName evidence="2">Uncharacterized protein</fullName>
    </submittedName>
</protein>
<sequence length="170" mass="18614">MAWLGLAWLGLAWLGLAWLGGLLFSLSSLLCLFCLSFLLSLFFSFLFSFSSLSSLSSLSSSPRRLDFPLPLPLLPSSFPCFFSPSPPCFLSCFVSPFLFYSLHSPPLPPPPLPPPTSDGSEGLPGEQAASPHKHYYDYDTHVNHHDLSLNSTMFSTTSRGLHKASQTGKQ</sequence>
<accession>A0A2R6AZ48</accession>
<dbReference type="EMBL" id="NEXJ01000041">
    <property type="protein sequence ID" value="PSN91665.1"/>
    <property type="molecule type" value="Genomic_DNA"/>
</dbReference>
<evidence type="ECO:0000256" key="1">
    <source>
        <dbReference type="SAM" id="Phobius"/>
    </source>
</evidence>
<organism evidence="2 3">
    <name type="scientific">Candidatus Marsarchaeota G2 archaeon ECH_B_SAG-M15</name>
    <dbReference type="NCBI Taxonomy" id="1978162"/>
    <lineage>
        <taxon>Archaea</taxon>
        <taxon>Candidatus Marsarchaeota</taxon>
        <taxon>Candidatus Marsarchaeota group 2</taxon>
    </lineage>
</organism>
<keyword evidence="1" id="KW-0472">Membrane</keyword>
<keyword evidence="1" id="KW-0812">Transmembrane</keyword>
<dbReference type="Proteomes" id="UP000240490">
    <property type="component" value="Unassembled WGS sequence"/>
</dbReference>
<evidence type="ECO:0000313" key="3">
    <source>
        <dbReference type="Proteomes" id="UP000240490"/>
    </source>
</evidence>
<dbReference type="AlphaFoldDB" id="A0A2R6AZ48"/>